<keyword evidence="2" id="KW-1185">Reference proteome</keyword>
<evidence type="ECO:0000313" key="1">
    <source>
        <dbReference type="EMBL" id="MCF7568630.1"/>
    </source>
</evidence>
<sequence length="434" mass="50053">MRPILVLFENLRYASYWFIDLLKGQEIKKHTKDISFILENFSSAKSIEKRKKSLVSLIEHAKQTTNFYNKYNGFETFPVINKNLIRDQLTNFQSEIFKAKKNKAVSTSGSTSVALKLYQNQNKVNRNTADSIYFGKLAGFKIGYKLLYLRHWDDNLSRPPFVKFMQNVDELEVTKLNDAYIDSVIENITKDSSTKGWIGYPSGYELICKYLDKTQSKPFHSNVKSIIAMSENLNSYTKKTMQKYFGVPAVSRYSTMETGIVAQQQINCNHYIVNWASYYVEIFKIDEDKPAEKHELGRIVVTDLYNYAIPVIRYDTGDLGIIDYTVTPPVLKHVEGRKSDVIYNTKGEIISSFIITNVVEYKGIKQGQLIQEQQKEYVLKLNSTDEFNEKAKLLKQFKGFLGNDANIKIEYVNEIPRLSSGKQKATINNFIKNT</sequence>
<accession>A0AAE3JPW3</accession>
<dbReference type="PANTHER" id="PTHR36932">
    <property type="entry name" value="CAPSULAR POLYSACCHARIDE BIOSYNTHESIS PROTEIN"/>
    <property type="match status" value="1"/>
</dbReference>
<dbReference type="Proteomes" id="UP001199795">
    <property type="component" value="Unassembled WGS sequence"/>
</dbReference>
<comment type="caution">
    <text evidence="1">The sequence shown here is derived from an EMBL/GenBank/DDBJ whole genome shotgun (WGS) entry which is preliminary data.</text>
</comment>
<dbReference type="EMBL" id="JAKKDU010000010">
    <property type="protein sequence ID" value="MCF7568630.1"/>
    <property type="molecule type" value="Genomic_DNA"/>
</dbReference>
<gene>
    <name evidence="1" type="ORF">L3X37_09660</name>
</gene>
<dbReference type="InterPro" id="IPR053158">
    <property type="entry name" value="CapK_Type1_Caps_Biosynth"/>
</dbReference>
<dbReference type="PANTHER" id="PTHR36932:SF1">
    <property type="entry name" value="CAPSULAR POLYSACCHARIDE BIOSYNTHESIS PROTEIN"/>
    <property type="match status" value="1"/>
</dbReference>
<proteinExistence type="predicted"/>
<reference evidence="1" key="1">
    <citation type="submission" date="2022-01" db="EMBL/GenBank/DDBJ databases">
        <title>Draft genome sequence of Sabulilitoribacter arenilitoris KCTC 52401.</title>
        <authorList>
            <person name="Oh J.-S."/>
        </authorList>
    </citation>
    <scope>NUCLEOTIDE SEQUENCE</scope>
    <source>
        <strain evidence="1">HMF6543</strain>
    </source>
</reference>
<protein>
    <submittedName>
        <fullName evidence="1">CoF synthetase</fullName>
    </submittedName>
</protein>
<dbReference type="RefSeq" id="WP_237239970.1">
    <property type="nucleotide sequence ID" value="NZ_JAKKDU010000010.1"/>
</dbReference>
<organism evidence="1 2">
    <name type="scientific">Wocania arenilitoris</name>
    <dbReference type="NCBI Taxonomy" id="2044858"/>
    <lineage>
        <taxon>Bacteria</taxon>
        <taxon>Pseudomonadati</taxon>
        <taxon>Bacteroidota</taxon>
        <taxon>Flavobacteriia</taxon>
        <taxon>Flavobacteriales</taxon>
        <taxon>Flavobacteriaceae</taxon>
        <taxon>Wocania</taxon>
    </lineage>
</organism>
<dbReference type="InterPro" id="IPR042099">
    <property type="entry name" value="ANL_N_sf"/>
</dbReference>
<dbReference type="Gene3D" id="3.40.50.12780">
    <property type="entry name" value="N-terminal domain of ligase-like"/>
    <property type="match status" value="1"/>
</dbReference>
<evidence type="ECO:0000313" key="2">
    <source>
        <dbReference type="Proteomes" id="UP001199795"/>
    </source>
</evidence>
<dbReference type="SUPFAM" id="SSF56801">
    <property type="entry name" value="Acetyl-CoA synthetase-like"/>
    <property type="match status" value="1"/>
</dbReference>
<dbReference type="AlphaFoldDB" id="A0AAE3JPW3"/>
<name>A0AAE3JPW3_9FLAO</name>